<dbReference type="InterPro" id="IPR029062">
    <property type="entry name" value="Class_I_gatase-like"/>
</dbReference>
<reference evidence="4" key="1">
    <citation type="submission" date="2016-12" db="EMBL/GenBank/DDBJ databases">
        <title>Comparative genomics of four Isosphaeraceae planctomycetes: a common pool of plasmids and glycoside hydrolase genes.</title>
        <authorList>
            <person name="Ivanova A."/>
        </authorList>
    </citation>
    <scope>NUCLEOTIDE SEQUENCE [LARGE SCALE GENOMIC DNA]</scope>
    <source>
        <strain evidence="4">PX4</strain>
    </source>
</reference>
<dbReference type="PANTHER" id="PTHR40469:SF2">
    <property type="entry name" value="GALACTOSE-BINDING DOMAIN-LIKE SUPERFAMILY PROTEIN"/>
    <property type="match status" value="1"/>
</dbReference>
<dbReference type="Proteomes" id="UP000186309">
    <property type="component" value="Chromosome"/>
</dbReference>
<accession>A0A1U7CIH9</accession>
<protein>
    <recommendedName>
        <fullName evidence="2">ThuA-like domain-containing protein</fullName>
    </recommendedName>
</protein>
<dbReference type="PANTHER" id="PTHR40469">
    <property type="entry name" value="SECRETED GLYCOSYL HYDROLASE"/>
    <property type="match status" value="1"/>
</dbReference>
<dbReference type="AlphaFoldDB" id="A0A1U7CIH9"/>
<evidence type="ECO:0000313" key="3">
    <source>
        <dbReference type="EMBL" id="APW58750.1"/>
    </source>
</evidence>
<dbReference type="KEGG" id="pbor:BSF38_00154"/>
<gene>
    <name evidence="3" type="ORF">BSF38_00154</name>
</gene>
<sequence>MRMNATRAILAVVLSSALAGTASAQEPKKRLLVVGQSKGYQHEAISTAMVALYNLGRGNGLWDTTFRTDCGAITKKPLKYEAKNLDHYDALVFFTDGNLDMDDEQKAALLSFVRDDGKGFIGVHSAAITFTSWPEYGAMLGGVFDGHPWGQFDAPLIVEAPDFPGLGRLPRSFTLKDEIYQIKNFARNDVRVLMRLDRDKLDLSKKGVHAKDNDFAVVWARNYGKGRVLYNGLGHREEAWNRPDLQEMWVESVKWSLGMVPGDVQPRAKP</sequence>
<evidence type="ECO:0000256" key="1">
    <source>
        <dbReference type="SAM" id="SignalP"/>
    </source>
</evidence>
<dbReference type="STRING" id="1387353.BSF38_00154"/>
<dbReference type="Pfam" id="PF06283">
    <property type="entry name" value="ThuA"/>
    <property type="match status" value="1"/>
</dbReference>
<dbReference type="InterPro" id="IPR029010">
    <property type="entry name" value="ThuA-like"/>
</dbReference>
<feature type="domain" description="ThuA-like" evidence="2">
    <location>
        <begin position="30"/>
        <end position="255"/>
    </location>
</feature>
<evidence type="ECO:0000313" key="4">
    <source>
        <dbReference type="Proteomes" id="UP000186309"/>
    </source>
</evidence>
<dbReference type="Gene3D" id="3.40.50.880">
    <property type="match status" value="1"/>
</dbReference>
<organism evidence="3 4">
    <name type="scientific">Paludisphaera borealis</name>
    <dbReference type="NCBI Taxonomy" id="1387353"/>
    <lineage>
        <taxon>Bacteria</taxon>
        <taxon>Pseudomonadati</taxon>
        <taxon>Planctomycetota</taxon>
        <taxon>Planctomycetia</taxon>
        <taxon>Isosphaerales</taxon>
        <taxon>Isosphaeraceae</taxon>
        <taxon>Paludisphaera</taxon>
    </lineage>
</organism>
<keyword evidence="1" id="KW-0732">Signal</keyword>
<dbReference type="EMBL" id="CP019082">
    <property type="protein sequence ID" value="APW58750.1"/>
    <property type="molecule type" value="Genomic_DNA"/>
</dbReference>
<evidence type="ECO:0000259" key="2">
    <source>
        <dbReference type="Pfam" id="PF06283"/>
    </source>
</evidence>
<feature type="chain" id="PRO_5013137945" description="ThuA-like domain-containing protein" evidence="1">
    <location>
        <begin position="25"/>
        <end position="270"/>
    </location>
</feature>
<dbReference type="SUPFAM" id="SSF52317">
    <property type="entry name" value="Class I glutamine amidotransferase-like"/>
    <property type="match status" value="1"/>
</dbReference>
<name>A0A1U7CIH9_9BACT</name>
<dbReference type="RefSeq" id="WP_237170682.1">
    <property type="nucleotide sequence ID" value="NZ_CP019082.1"/>
</dbReference>
<feature type="signal peptide" evidence="1">
    <location>
        <begin position="1"/>
        <end position="24"/>
    </location>
</feature>
<keyword evidence="4" id="KW-1185">Reference proteome</keyword>
<proteinExistence type="predicted"/>